<dbReference type="SUPFAM" id="SSF53474">
    <property type="entry name" value="alpha/beta-Hydrolases"/>
    <property type="match status" value="1"/>
</dbReference>
<dbReference type="STRING" id="202951.GCA_001485025_00784"/>
<evidence type="ECO:0000256" key="2">
    <source>
        <dbReference type="ARBA" id="ARBA00022801"/>
    </source>
</evidence>
<organism evidence="3 4">
    <name type="scientific">Acinetobacter bouvetii</name>
    <dbReference type="NCBI Taxonomy" id="202951"/>
    <lineage>
        <taxon>Bacteria</taxon>
        <taxon>Pseudomonadati</taxon>
        <taxon>Pseudomonadota</taxon>
        <taxon>Gammaproteobacteria</taxon>
        <taxon>Moraxellales</taxon>
        <taxon>Moraxellaceae</taxon>
        <taxon>Acinetobacter</taxon>
    </lineage>
</organism>
<keyword evidence="2 3" id="KW-0378">Hydrolase</keyword>
<dbReference type="PANTHER" id="PTHR40841">
    <property type="entry name" value="SIDEROPHORE TRIACETYLFUSARININE C ESTERASE"/>
    <property type="match status" value="1"/>
</dbReference>
<gene>
    <name evidence="3" type="ORF">EXE25_15555</name>
</gene>
<comment type="similarity">
    <text evidence="1">Belongs to the esterase D family.</text>
</comment>
<dbReference type="AlphaFoldDB" id="A0A4Q7APM6"/>
<comment type="caution">
    <text evidence="3">The sequence shown here is derived from an EMBL/GenBank/DDBJ whole genome shotgun (WGS) entry which is preliminary data.</text>
</comment>
<evidence type="ECO:0000256" key="1">
    <source>
        <dbReference type="ARBA" id="ARBA00005622"/>
    </source>
</evidence>
<evidence type="ECO:0000313" key="4">
    <source>
        <dbReference type="Proteomes" id="UP000293483"/>
    </source>
</evidence>
<dbReference type="Proteomes" id="UP000293483">
    <property type="component" value="Unassembled WGS sequence"/>
</dbReference>
<dbReference type="Pfam" id="PF00756">
    <property type="entry name" value="Esterase"/>
    <property type="match status" value="1"/>
</dbReference>
<name>A0A4Q7APM6_9GAMM</name>
<accession>A0A4Q7APM6</accession>
<dbReference type="GO" id="GO:0016788">
    <property type="term" value="F:hydrolase activity, acting on ester bonds"/>
    <property type="evidence" value="ECO:0007669"/>
    <property type="project" value="TreeGrafter"/>
</dbReference>
<dbReference type="InterPro" id="IPR000801">
    <property type="entry name" value="Esterase-like"/>
</dbReference>
<protein>
    <submittedName>
        <fullName evidence="3">Alpha/beta hydrolase</fullName>
    </submittedName>
</protein>
<dbReference type="EMBL" id="SGSU01000020">
    <property type="protein sequence ID" value="RZG64787.1"/>
    <property type="molecule type" value="Genomic_DNA"/>
</dbReference>
<evidence type="ECO:0000313" key="3">
    <source>
        <dbReference type="EMBL" id="RZG64787.1"/>
    </source>
</evidence>
<reference evidence="3 4" key="1">
    <citation type="submission" date="2019-02" db="EMBL/GenBank/DDBJ databases">
        <title>The Batch Genome Submission of Acinetobacter spp. strains.</title>
        <authorList>
            <person name="Qin J."/>
            <person name="Hu Y."/>
            <person name="Ye H."/>
            <person name="Wei L."/>
            <person name="Feng Y."/>
            <person name="Zong Z."/>
        </authorList>
    </citation>
    <scope>NUCLEOTIDE SEQUENCE [LARGE SCALE GENOMIC DNA]</scope>
    <source>
        <strain evidence="3 4">WCHABo060081</strain>
    </source>
</reference>
<dbReference type="InterPro" id="IPR029058">
    <property type="entry name" value="AB_hydrolase_fold"/>
</dbReference>
<dbReference type="Gene3D" id="3.40.50.1820">
    <property type="entry name" value="alpha/beta hydrolase"/>
    <property type="match status" value="1"/>
</dbReference>
<proteinExistence type="inferred from homology"/>
<sequence length="296" mass="32858">MAYSLAAVFAMGMNVATHAKPEIKPLGANITELGSEYYSFKVKEFASNDKQRIYKVWLGIPKANQNIQQKLPAVFMLDGNAVMSHLNDPLLRALTENDSPVLVAIGYKTNLPFESASRSLDYTPADMAVGKPAPDPRSPERMSGGSAEFRKVLLNNIAPWVEQNVKLDANKRAVWGHSYGGLFVLDSLLAGDYFSHYFAASPSLSWADNRMMDKINAVKIRAPTEKHVLLMEGDVSMNDGEKQSSNFDMSGIDKNRKILSNFDEQGIDAKFLIYPNLKHGQVFKASLMDVLLNKLH</sequence>
<dbReference type="RefSeq" id="WP_130147837.1">
    <property type="nucleotide sequence ID" value="NZ_SGSU01000020.1"/>
</dbReference>
<dbReference type="PANTHER" id="PTHR40841:SF2">
    <property type="entry name" value="SIDEROPHORE-DEGRADING ESTERASE (EUROFUNG)"/>
    <property type="match status" value="1"/>
</dbReference>
<dbReference type="InterPro" id="IPR052558">
    <property type="entry name" value="Siderophore_Hydrolase_D"/>
</dbReference>